<feature type="non-terminal residue" evidence="2">
    <location>
        <position position="1"/>
    </location>
</feature>
<feature type="domain" description="Tc1-like transposase DDE" evidence="1">
    <location>
        <begin position="4"/>
        <end position="54"/>
    </location>
</feature>
<feature type="non-terminal residue" evidence="2">
    <location>
        <position position="57"/>
    </location>
</feature>
<dbReference type="Gene3D" id="3.30.420.10">
    <property type="entry name" value="Ribonuclease H-like superfamily/Ribonuclease H"/>
    <property type="match status" value="1"/>
</dbReference>
<dbReference type="InterPro" id="IPR038717">
    <property type="entry name" value="Tc1-like_DDE_dom"/>
</dbReference>
<dbReference type="OrthoDB" id="3556043at2759"/>
<organism evidence="2 3">
    <name type="scientific">Aplosporella prunicola CBS 121167</name>
    <dbReference type="NCBI Taxonomy" id="1176127"/>
    <lineage>
        <taxon>Eukaryota</taxon>
        <taxon>Fungi</taxon>
        <taxon>Dikarya</taxon>
        <taxon>Ascomycota</taxon>
        <taxon>Pezizomycotina</taxon>
        <taxon>Dothideomycetes</taxon>
        <taxon>Dothideomycetes incertae sedis</taxon>
        <taxon>Botryosphaeriales</taxon>
        <taxon>Aplosporellaceae</taxon>
        <taxon>Aplosporella</taxon>
    </lineage>
</organism>
<evidence type="ECO:0000313" key="3">
    <source>
        <dbReference type="Proteomes" id="UP000799438"/>
    </source>
</evidence>
<accession>A0A6A6AYK9</accession>
<evidence type="ECO:0000313" key="2">
    <source>
        <dbReference type="EMBL" id="KAF2136084.1"/>
    </source>
</evidence>
<keyword evidence="3" id="KW-1185">Reference proteome</keyword>
<gene>
    <name evidence="2" type="ORF">K452DRAFT_210298</name>
</gene>
<proteinExistence type="predicted"/>
<dbReference type="InterPro" id="IPR036397">
    <property type="entry name" value="RNaseH_sf"/>
</dbReference>
<dbReference type="GO" id="GO:0003676">
    <property type="term" value="F:nucleic acid binding"/>
    <property type="evidence" value="ECO:0007669"/>
    <property type="project" value="InterPro"/>
</dbReference>
<dbReference type="Proteomes" id="UP000799438">
    <property type="component" value="Unassembled WGS sequence"/>
</dbReference>
<protein>
    <recommendedName>
        <fullName evidence="1">Tc1-like transposase DDE domain-containing protein</fullName>
    </recommendedName>
</protein>
<evidence type="ECO:0000259" key="1">
    <source>
        <dbReference type="Pfam" id="PF13358"/>
    </source>
</evidence>
<dbReference type="GeneID" id="54293655"/>
<dbReference type="Pfam" id="PF13358">
    <property type="entry name" value="DDE_3"/>
    <property type="match status" value="1"/>
</dbReference>
<sequence>DMQFVHNNSSIHTAKRVKAWLADRGISRFELPPYSPDLNPQENLWFSLKAKLNKMRP</sequence>
<dbReference type="RefSeq" id="XP_033391802.1">
    <property type="nucleotide sequence ID" value="XM_033536159.1"/>
</dbReference>
<name>A0A6A6AYK9_9PEZI</name>
<reference evidence="2" key="1">
    <citation type="journal article" date="2020" name="Stud. Mycol.">
        <title>101 Dothideomycetes genomes: a test case for predicting lifestyles and emergence of pathogens.</title>
        <authorList>
            <person name="Haridas S."/>
            <person name="Albert R."/>
            <person name="Binder M."/>
            <person name="Bloem J."/>
            <person name="Labutti K."/>
            <person name="Salamov A."/>
            <person name="Andreopoulos B."/>
            <person name="Baker S."/>
            <person name="Barry K."/>
            <person name="Bills G."/>
            <person name="Bluhm B."/>
            <person name="Cannon C."/>
            <person name="Castanera R."/>
            <person name="Culley D."/>
            <person name="Daum C."/>
            <person name="Ezra D."/>
            <person name="Gonzalez J."/>
            <person name="Henrissat B."/>
            <person name="Kuo A."/>
            <person name="Liang C."/>
            <person name="Lipzen A."/>
            <person name="Lutzoni F."/>
            <person name="Magnuson J."/>
            <person name="Mondo S."/>
            <person name="Nolan M."/>
            <person name="Ohm R."/>
            <person name="Pangilinan J."/>
            <person name="Park H.-J."/>
            <person name="Ramirez L."/>
            <person name="Alfaro M."/>
            <person name="Sun H."/>
            <person name="Tritt A."/>
            <person name="Yoshinaga Y."/>
            <person name="Zwiers L.-H."/>
            <person name="Turgeon B."/>
            <person name="Goodwin S."/>
            <person name="Spatafora J."/>
            <person name="Crous P."/>
            <person name="Grigoriev I."/>
        </authorList>
    </citation>
    <scope>NUCLEOTIDE SEQUENCE</scope>
    <source>
        <strain evidence="2">CBS 121167</strain>
    </source>
</reference>
<dbReference type="AlphaFoldDB" id="A0A6A6AYK9"/>
<dbReference type="EMBL" id="ML995535">
    <property type="protein sequence ID" value="KAF2136084.1"/>
    <property type="molecule type" value="Genomic_DNA"/>
</dbReference>